<dbReference type="SUPFAM" id="SSF49785">
    <property type="entry name" value="Galactose-binding domain-like"/>
    <property type="match status" value="1"/>
</dbReference>
<dbReference type="InterPro" id="IPR006530">
    <property type="entry name" value="YD"/>
</dbReference>
<comment type="caution">
    <text evidence="3">The sequence shown here is derived from an EMBL/GenBank/DDBJ whole genome shotgun (WGS) entry which is preliminary data.</text>
</comment>
<sequence>MRLISLVFLLWCFFWVNSKCQLFESERITTAAPDVTSFVRYNFSEPDLARGTPNIQVPIFTFRLSDYEFPIFVGYRNDGFRPNDLPGWVGMGWNLNAGGVITRVINGKPDDLPGGYNDTRILYNIPDPIKDKVLFNDWTQWYYSNESDQLKRRLADNVQDGLPDEYIVSVGHLAFSFYEVEEGVFVAFPHKNYQIRKGAVVNGEVLKDTWEIVDDRGVHYLFGVEDGSKGTIGLDHVFLDDLLKPEDRRVAWHIFEIRTPAGDVIKFEYEDHRIQIQTRTYSESILYCPFPRDVQRTDNVSDYIHTKSVLKTIKTNDVILGFNSRTESLDNPMSIIQQVLESIDIKNSKGQKYKCYNFEYDYIDGRVLILRSVAEVSNEGICDKRYAFTYNKESADVPEYPTKAIDHWGYYNGSDPTTLIPGYIEGSNMNSIINSSKNRNPNPVFSDIGLLSAVQYPTGGIVRFQYEPHTYGFDRNGEIDPVYELRNVRADATVLKPTDNSVGFSTPVISSKPRFIILNESYDVTFNYNVDSNDNALTFEGGGFEVYPTLFPNNPVIPRIVGSDISGSMKIRLNPGVYGIKLIAYDEGFSVNASASFVEYVHDSEGERVIFAKERLAGGHRVCRIEELNSGVIDNIKELSYYDGENGSGVLTSIPKYETSRIIAESHQPSYAMFPVIESSNSYDIRQGHSLVTLATSGSHILYKKVEVKSVGDIDMDFGRKEYHFSHSFPNSLPNSSFVVSNGQERGRLLTENWFNKVDEVVYRSENKFESVQPKTLLGSRGIVALFCDYLVDGPQDWEDSFKNPWILIQRNEVYRLKLNTEEIDNVIATKSFYYNNDGYIEREEKINSNNSFHSTSFFYPSNDFNIISDPERIESFVGNTLVNGTKMPLNANGQPSGVYLYERGENGDGQYNQKLRFAYEPFIASINNKPVYRKTLVEEYFNGSATGIFESYLWGYNHQYPIARIKNSVSSQVFHENFEEEVGYGWTSAGAKYGGRLTAYDAFRSKTGKKSGRIDKSSPGTLYVHSNKWLSVSLDKPTKFTFSGWVYSDGPVSTIYLFMNKANETNYYTKVIHKRTTQVGKWVYLEGEYMVPTDIVSLNIRIDNGGGGRVWFDDIRLHPTDGQMTTYTYDPLVGMTSETDPNGNTTYYEYDGFGRLEYIKDKDENILEKYDYHYGNQE</sequence>
<dbReference type="OrthoDB" id="9814627at2"/>
<dbReference type="Gene3D" id="2.60.120.260">
    <property type="entry name" value="Galactose-binding domain-like"/>
    <property type="match status" value="1"/>
</dbReference>
<gene>
    <name evidence="3" type="ORF">JCM15548_14265</name>
</gene>
<evidence type="ECO:0000259" key="2">
    <source>
        <dbReference type="Pfam" id="PF02018"/>
    </source>
</evidence>
<dbReference type="InterPro" id="IPR003305">
    <property type="entry name" value="CenC_carb-bd"/>
</dbReference>
<dbReference type="AlphaFoldDB" id="A0A0E9M372"/>
<dbReference type="EMBL" id="BAZW01000065">
    <property type="protein sequence ID" value="GAO31861.1"/>
    <property type="molecule type" value="Genomic_DNA"/>
</dbReference>
<dbReference type="STRING" id="1236989.JCM15548_14265"/>
<proteinExistence type="predicted"/>
<accession>A0A0E9M372</accession>
<organism evidence="3 4">
    <name type="scientific">Geofilum rubicundum JCM 15548</name>
    <dbReference type="NCBI Taxonomy" id="1236989"/>
    <lineage>
        <taxon>Bacteria</taxon>
        <taxon>Pseudomonadati</taxon>
        <taxon>Bacteroidota</taxon>
        <taxon>Bacteroidia</taxon>
        <taxon>Marinilabiliales</taxon>
        <taxon>Marinilabiliaceae</taxon>
        <taxon>Geofilum</taxon>
    </lineage>
</organism>
<dbReference type="InterPro" id="IPR008979">
    <property type="entry name" value="Galactose-bd-like_sf"/>
</dbReference>
<evidence type="ECO:0000256" key="1">
    <source>
        <dbReference type="ARBA" id="ARBA00022801"/>
    </source>
</evidence>
<dbReference type="NCBIfam" id="TIGR01643">
    <property type="entry name" value="YD_repeat_2x"/>
    <property type="match status" value="1"/>
</dbReference>
<reference evidence="3 4" key="1">
    <citation type="journal article" date="2015" name="Microbes Environ.">
        <title>Distribution and evolution of nitrogen fixation genes in the phylum bacteroidetes.</title>
        <authorList>
            <person name="Inoue J."/>
            <person name="Oshima K."/>
            <person name="Suda W."/>
            <person name="Sakamoto M."/>
            <person name="Iino T."/>
            <person name="Noda S."/>
            <person name="Hongoh Y."/>
            <person name="Hattori M."/>
            <person name="Ohkuma M."/>
        </authorList>
    </citation>
    <scope>NUCLEOTIDE SEQUENCE [LARGE SCALE GENOMIC DNA]</scope>
    <source>
        <strain evidence="3">JCM 15548</strain>
    </source>
</reference>
<dbReference type="RefSeq" id="WP_062128228.1">
    <property type="nucleotide sequence ID" value="NZ_BAZW01000065.1"/>
</dbReference>
<keyword evidence="4" id="KW-1185">Reference proteome</keyword>
<dbReference type="Proteomes" id="UP000032900">
    <property type="component" value="Unassembled WGS sequence"/>
</dbReference>
<name>A0A0E9M372_9BACT</name>
<evidence type="ECO:0000313" key="3">
    <source>
        <dbReference type="EMBL" id="GAO31861.1"/>
    </source>
</evidence>
<keyword evidence="1" id="KW-0378">Hydrolase</keyword>
<evidence type="ECO:0000313" key="4">
    <source>
        <dbReference type="Proteomes" id="UP000032900"/>
    </source>
</evidence>
<protein>
    <recommendedName>
        <fullName evidence="2">CBM-cenC domain-containing protein</fullName>
    </recommendedName>
</protein>
<dbReference type="Pfam" id="PF02018">
    <property type="entry name" value="CBM_4_9"/>
    <property type="match status" value="1"/>
</dbReference>
<dbReference type="GO" id="GO:0016798">
    <property type="term" value="F:hydrolase activity, acting on glycosyl bonds"/>
    <property type="evidence" value="ECO:0007669"/>
    <property type="project" value="InterPro"/>
</dbReference>
<feature type="domain" description="CBM-cenC" evidence="2">
    <location>
        <begin position="973"/>
        <end position="1103"/>
    </location>
</feature>